<dbReference type="PANTHER" id="PTHR46354">
    <property type="entry name" value="DOG1 DOMAIN-CONTAINING PROTEIN"/>
    <property type="match status" value="1"/>
</dbReference>
<feature type="domain" description="DOG1" evidence="2">
    <location>
        <begin position="1"/>
        <end position="233"/>
    </location>
</feature>
<organism evidence="3 4">
    <name type="scientific">Phtheirospermum japonicum</name>
    <dbReference type="NCBI Taxonomy" id="374723"/>
    <lineage>
        <taxon>Eukaryota</taxon>
        <taxon>Viridiplantae</taxon>
        <taxon>Streptophyta</taxon>
        <taxon>Embryophyta</taxon>
        <taxon>Tracheophyta</taxon>
        <taxon>Spermatophyta</taxon>
        <taxon>Magnoliopsida</taxon>
        <taxon>eudicotyledons</taxon>
        <taxon>Gunneridae</taxon>
        <taxon>Pentapetalae</taxon>
        <taxon>asterids</taxon>
        <taxon>lamiids</taxon>
        <taxon>Lamiales</taxon>
        <taxon>Orobanchaceae</taxon>
        <taxon>Orobanchaceae incertae sedis</taxon>
        <taxon>Phtheirospermum</taxon>
    </lineage>
</organism>
<dbReference type="PANTHER" id="PTHR46354:SF2">
    <property type="entry name" value="PROTEIN DOG1-LIKE 4"/>
    <property type="match status" value="1"/>
</dbReference>
<keyword evidence="4" id="KW-1185">Reference proteome</keyword>
<accession>A0A830BCU4</accession>
<dbReference type="PROSITE" id="PS51806">
    <property type="entry name" value="DOG1"/>
    <property type="match status" value="1"/>
</dbReference>
<sequence>MSQLENLVALLLMVSTDQSTEEEACISVYHRLMAHHKEYYTSKWTDATNEEVLAFFSSIWLSPLEKSYSWFTDWRPTVAFQLVHTLMRKSSIPKDDGGTNLASLASLSDEQLKKIEHLEPKITADEERVEKEMERHNMYVASWKMLQLIEFEREAKVQGDPTALRQVNEMIKSARKGMVGGSVKVVKMANCVRRETLKGVLDVLTPIQREDLLATTSMLQVQIRKWGKQRAEAQMKKLEETWMI</sequence>
<reference evidence="3" key="1">
    <citation type="submission" date="2020-07" db="EMBL/GenBank/DDBJ databases">
        <title>Ethylene signaling mediates host invasion by parasitic plants.</title>
        <authorList>
            <person name="Yoshida S."/>
        </authorList>
    </citation>
    <scope>NUCLEOTIDE SEQUENCE</scope>
    <source>
        <strain evidence="3">Okayama</strain>
    </source>
</reference>
<proteinExistence type="predicted"/>
<dbReference type="InterPro" id="IPR051886">
    <property type="entry name" value="Seed_Dev/Stress_Resp_Reg"/>
</dbReference>
<feature type="chain" id="PRO_5032602178" description="DOG1 domain-containing protein" evidence="1">
    <location>
        <begin position="20"/>
        <end position="244"/>
    </location>
</feature>
<evidence type="ECO:0000313" key="3">
    <source>
        <dbReference type="EMBL" id="GFP82928.1"/>
    </source>
</evidence>
<comment type="caution">
    <text evidence="3">The sequence shown here is derived from an EMBL/GenBank/DDBJ whole genome shotgun (WGS) entry which is preliminary data.</text>
</comment>
<dbReference type="Proteomes" id="UP000653305">
    <property type="component" value="Unassembled WGS sequence"/>
</dbReference>
<protein>
    <recommendedName>
        <fullName evidence="2">DOG1 domain-containing protein</fullName>
    </recommendedName>
</protein>
<evidence type="ECO:0000256" key="1">
    <source>
        <dbReference type="SAM" id="SignalP"/>
    </source>
</evidence>
<dbReference type="Pfam" id="PF14144">
    <property type="entry name" value="DOG1"/>
    <property type="match status" value="1"/>
</dbReference>
<evidence type="ECO:0000259" key="2">
    <source>
        <dbReference type="PROSITE" id="PS51806"/>
    </source>
</evidence>
<keyword evidence="1" id="KW-0732">Signal</keyword>
<name>A0A830BCU4_9LAMI</name>
<feature type="signal peptide" evidence="1">
    <location>
        <begin position="1"/>
        <end position="19"/>
    </location>
</feature>
<dbReference type="OrthoDB" id="1895294at2759"/>
<gene>
    <name evidence="3" type="ORF">PHJA_000435900</name>
</gene>
<dbReference type="InterPro" id="IPR025422">
    <property type="entry name" value="TGA_domain"/>
</dbReference>
<dbReference type="GO" id="GO:0006351">
    <property type="term" value="P:DNA-templated transcription"/>
    <property type="evidence" value="ECO:0007669"/>
    <property type="project" value="InterPro"/>
</dbReference>
<dbReference type="AlphaFoldDB" id="A0A830BCU4"/>
<dbReference type="EMBL" id="BMAC01000055">
    <property type="protein sequence ID" value="GFP82928.1"/>
    <property type="molecule type" value="Genomic_DNA"/>
</dbReference>
<dbReference type="GO" id="GO:0043565">
    <property type="term" value="F:sequence-specific DNA binding"/>
    <property type="evidence" value="ECO:0007669"/>
    <property type="project" value="InterPro"/>
</dbReference>
<evidence type="ECO:0000313" key="4">
    <source>
        <dbReference type="Proteomes" id="UP000653305"/>
    </source>
</evidence>